<keyword evidence="2" id="KW-0808">Transferase</keyword>
<dbReference type="RefSeq" id="WP_207057765.1">
    <property type="nucleotide sequence ID" value="NZ_JAFIMU010000017.1"/>
</dbReference>
<reference evidence="2 3" key="1">
    <citation type="submission" date="2021-02" db="EMBL/GenBank/DDBJ databases">
        <title>De Novo genome assembly of isolated myxobacteria.</title>
        <authorList>
            <person name="Stevens D.C."/>
        </authorList>
    </citation>
    <scope>NUCLEOTIDE SEQUENCE [LARGE SCALE GENOMIC DNA]</scope>
    <source>
        <strain evidence="2 3">ATCC 29039</strain>
    </source>
</reference>
<dbReference type="InterPro" id="IPR041698">
    <property type="entry name" value="Methyltransf_25"/>
</dbReference>
<dbReference type="GO" id="GO:0008168">
    <property type="term" value="F:methyltransferase activity"/>
    <property type="evidence" value="ECO:0007669"/>
    <property type="project" value="UniProtKB-KW"/>
</dbReference>
<dbReference type="Pfam" id="PF13649">
    <property type="entry name" value="Methyltransf_25"/>
    <property type="match status" value="1"/>
</dbReference>
<dbReference type="PANTHER" id="PTHR43591:SF24">
    <property type="entry name" value="2-METHOXY-6-POLYPRENYL-1,4-BENZOQUINOL METHYLASE, MITOCHONDRIAL"/>
    <property type="match status" value="1"/>
</dbReference>
<dbReference type="InterPro" id="IPR029063">
    <property type="entry name" value="SAM-dependent_MTases_sf"/>
</dbReference>
<protein>
    <submittedName>
        <fullName evidence="2">Methyltransferase domain-containing protein</fullName>
    </submittedName>
</protein>
<dbReference type="EMBL" id="JAFIMU010000017">
    <property type="protein sequence ID" value="MBN8233232.1"/>
    <property type="molecule type" value="Genomic_DNA"/>
</dbReference>
<evidence type="ECO:0000259" key="1">
    <source>
        <dbReference type="Pfam" id="PF13649"/>
    </source>
</evidence>
<evidence type="ECO:0000313" key="3">
    <source>
        <dbReference type="Proteomes" id="UP000664052"/>
    </source>
</evidence>
<dbReference type="PANTHER" id="PTHR43591">
    <property type="entry name" value="METHYLTRANSFERASE"/>
    <property type="match status" value="1"/>
</dbReference>
<dbReference type="SUPFAM" id="SSF53335">
    <property type="entry name" value="S-adenosyl-L-methionine-dependent methyltransferases"/>
    <property type="match status" value="1"/>
</dbReference>
<evidence type="ECO:0000313" key="2">
    <source>
        <dbReference type="EMBL" id="MBN8233232.1"/>
    </source>
</evidence>
<sequence>MNEQTALWNGTAGHAWVDTQEVLDGMFKPMQDLLVEEVPASSATQVLDVGCGTGSTTLAFARRLGGKGRCTGVDISEPMLAAARARAEREGIPADFIQADAQRHAFEPASFDLILSRFGVMFFEDPVQAFANLRRAAKAGARLRLIAWRSPADNPFMTTAERAAAPFLKLPARQPDAPGQFGFADPRRVHRILEESGWADIDLQPVDFTCTLPEKELVRYLTRFGPLGRFLHEVDAHARAHVIETVRAAFEPFVHGAEVRFTAGCWMTSARV</sequence>
<dbReference type="CDD" id="cd02440">
    <property type="entry name" value="AdoMet_MTases"/>
    <property type="match status" value="1"/>
</dbReference>
<keyword evidence="2" id="KW-0489">Methyltransferase</keyword>
<gene>
    <name evidence="2" type="ORF">JYK02_37530</name>
</gene>
<dbReference type="Proteomes" id="UP000664052">
    <property type="component" value="Unassembled WGS sequence"/>
</dbReference>
<dbReference type="Gene3D" id="3.40.50.150">
    <property type="entry name" value="Vaccinia Virus protein VP39"/>
    <property type="match status" value="1"/>
</dbReference>
<name>A0ABS3DPI6_9BACT</name>
<dbReference type="GO" id="GO:0032259">
    <property type="term" value="P:methylation"/>
    <property type="evidence" value="ECO:0007669"/>
    <property type="project" value="UniProtKB-KW"/>
</dbReference>
<proteinExistence type="predicted"/>
<keyword evidence="3" id="KW-1185">Reference proteome</keyword>
<organism evidence="2 3">
    <name type="scientific">Corallococcus macrosporus</name>
    <dbReference type="NCBI Taxonomy" id="35"/>
    <lineage>
        <taxon>Bacteria</taxon>
        <taxon>Pseudomonadati</taxon>
        <taxon>Myxococcota</taxon>
        <taxon>Myxococcia</taxon>
        <taxon>Myxococcales</taxon>
        <taxon>Cystobacterineae</taxon>
        <taxon>Myxococcaceae</taxon>
        <taxon>Corallococcus</taxon>
    </lineage>
</organism>
<accession>A0ABS3DPI6</accession>
<comment type="caution">
    <text evidence="2">The sequence shown here is derived from an EMBL/GenBank/DDBJ whole genome shotgun (WGS) entry which is preliminary data.</text>
</comment>
<feature type="domain" description="Methyltransferase" evidence="1">
    <location>
        <begin position="46"/>
        <end position="140"/>
    </location>
</feature>